<gene>
    <name evidence="19" type="ORF">KC19_3G253000</name>
</gene>
<feature type="transmembrane region" description="Helical" evidence="15">
    <location>
        <begin position="922"/>
        <end position="941"/>
    </location>
</feature>
<evidence type="ECO:0000256" key="6">
    <source>
        <dbReference type="ARBA" id="ARBA00022840"/>
    </source>
</evidence>
<feature type="binding site" evidence="14">
    <location>
        <position position="309"/>
    </location>
    <ligand>
        <name>Mg(2+)</name>
        <dbReference type="ChEBI" id="CHEBI:18420"/>
    </ligand>
</feature>
<dbReference type="SFLD" id="SFLDG00002">
    <property type="entry name" value="C1.7:_P-type_atpase_like"/>
    <property type="match status" value="1"/>
</dbReference>
<evidence type="ECO:0000313" key="20">
    <source>
        <dbReference type="Proteomes" id="UP000822688"/>
    </source>
</evidence>
<feature type="binding site" evidence="13">
    <location>
        <position position="723"/>
    </location>
    <ligand>
        <name>ATP</name>
        <dbReference type="ChEBI" id="CHEBI:30616"/>
    </ligand>
</feature>
<evidence type="ECO:0000256" key="3">
    <source>
        <dbReference type="ARBA" id="ARBA00022692"/>
    </source>
</evidence>
<comment type="subcellular location">
    <subcellularLocation>
        <location evidence="1 15">Membrane</location>
        <topology evidence="1 15">Multi-pass membrane protein</topology>
    </subcellularLocation>
</comment>
<proteinExistence type="inferred from homology"/>
<dbReference type="InterPro" id="IPR008250">
    <property type="entry name" value="ATPase_P-typ_transduc_dom_A_sf"/>
</dbReference>
<dbReference type="Gene3D" id="3.40.50.1000">
    <property type="entry name" value="HAD superfamily/HAD-like"/>
    <property type="match status" value="2"/>
</dbReference>
<keyword evidence="7 14" id="KW-0460">Magnesium</keyword>
<evidence type="ECO:0000256" key="14">
    <source>
        <dbReference type="PIRSR" id="PIRSR606539-3"/>
    </source>
</evidence>
<reference evidence="19" key="1">
    <citation type="submission" date="2020-06" db="EMBL/GenBank/DDBJ databases">
        <title>WGS assembly of Ceratodon purpureus strain R40.</title>
        <authorList>
            <person name="Carey S.B."/>
            <person name="Jenkins J."/>
            <person name="Shu S."/>
            <person name="Lovell J.T."/>
            <person name="Sreedasyam A."/>
            <person name="Maumus F."/>
            <person name="Tiley G.P."/>
            <person name="Fernandez-Pozo N."/>
            <person name="Barry K."/>
            <person name="Chen C."/>
            <person name="Wang M."/>
            <person name="Lipzen A."/>
            <person name="Daum C."/>
            <person name="Saski C.A."/>
            <person name="Payton A.C."/>
            <person name="Mcbreen J.C."/>
            <person name="Conrad R.E."/>
            <person name="Kollar L.M."/>
            <person name="Olsson S."/>
            <person name="Huttunen S."/>
            <person name="Landis J.B."/>
            <person name="Wickett N.J."/>
            <person name="Johnson M.G."/>
            <person name="Rensing S.A."/>
            <person name="Grimwood J."/>
            <person name="Schmutz J."/>
            <person name="Mcdaniel S.F."/>
        </authorList>
    </citation>
    <scope>NUCLEOTIDE SEQUENCE</scope>
    <source>
        <strain evidence="19">R40</strain>
    </source>
</reference>
<evidence type="ECO:0000256" key="16">
    <source>
        <dbReference type="SAM" id="MobiDB-lite"/>
    </source>
</evidence>
<dbReference type="Gene3D" id="3.40.1110.10">
    <property type="entry name" value="Calcium-transporting ATPase, cytoplasmic domain N"/>
    <property type="match status" value="2"/>
</dbReference>
<comment type="caution">
    <text evidence="19">The sequence shown here is derived from an EMBL/GenBank/DDBJ whole genome shotgun (WGS) entry which is preliminary data.</text>
</comment>
<dbReference type="GO" id="GO:0005524">
    <property type="term" value="F:ATP binding"/>
    <property type="evidence" value="ECO:0007669"/>
    <property type="project" value="UniProtKB-UniRule"/>
</dbReference>
<feature type="binding site" evidence="13">
    <location>
        <position position="309"/>
    </location>
    <ligand>
        <name>ATP</name>
        <dbReference type="ChEBI" id="CHEBI:30616"/>
    </ligand>
</feature>
<dbReference type="AlphaFoldDB" id="A0A8T0IMQ6"/>
<dbReference type="InterPro" id="IPR036412">
    <property type="entry name" value="HAD-like_sf"/>
</dbReference>
<feature type="transmembrane region" description="Helical" evidence="15">
    <location>
        <begin position="863"/>
        <end position="882"/>
    </location>
</feature>
<evidence type="ECO:0000256" key="17">
    <source>
        <dbReference type="SAM" id="SignalP"/>
    </source>
</evidence>
<feature type="binding site" evidence="13">
    <location>
        <position position="310"/>
    </location>
    <ligand>
        <name>ATP</name>
        <dbReference type="ChEBI" id="CHEBI:30616"/>
    </ligand>
</feature>
<feature type="signal peptide" evidence="17">
    <location>
        <begin position="1"/>
        <end position="18"/>
    </location>
</feature>
<dbReference type="PRINTS" id="PR00119">
    <property type="entry name" value="CATATPASE"/>
</dbReference>
<keyword evidence="4 14" id="KW-0479">Metal-binding</keyword>
<dbReference type="SUPFAM" id="SSF81665">
    <property type="entry name" value="Calcium ATPase, transmembrane domain M"/>
    <property type="match status" value="1"/>
</dbReference>
<keyword evidence="5 13" id="KW-0547">Nucleotide-binding</keyword>
<evidence type="ECO:0000256" key="4">
    <source>
        <dbReference type="ARBA" id="ARBA00022723"/>
    </source>
</evidence>
<evidence type="ECO:0000256" key="5">
    <source>
        <dbReference type="ARBA" id="ARBA00022741"/>
    </source>
</evidence>
<accession>A0A8T0IMQ6</accession>
<dbReference type="PROSITE" id="PS00154">
    <property type="entry name" value="ATPASE_E1_E2"/>
    <property type="match status" value="1"/>
</dbReference>
<dbReference type="Pfam" id="PF13246">
    <property type="entry name" value="Cation_ATPase"/>
    <property type="match status" value="1"/>
</dbReference>
<organism evidence="19 20">
    <name type="scientific">Ceratodon purpureus</name>
    <name type="common">Fire moss</name>
    <name type="synonym">Dicranum purpureum</name>
    <dbReference type="NCBI Taxonomy" id="3225"/>
    <lineage>
        <taxon>Eukaryota</taxon>
        <taxon>Viridiplantae</taxon>
        <taxon>Streptophyta</taxon>
        <taxon>Embryophyta</taxon>
        <taxon>Bryophyta</taxon>
        <taxon>Bryophytina</taxon>
        <taxon>Bryopsida</taxon>
        <taxon>Dicranidae</taxon>
        <taxon>Pseudoditrichales</taxon>
        <taxon>Ditrichaceae</taxon>
        <taxon>Ceratodon</taxon>
    </lineage>
</organism>
<feature type="binding site" evidence="13">
    <location>
        <position position="311"/>
    </location>
    <ligand>
        <name>ATP</name>
        <dbReference type="ChEBI" id="CHEBI:30616"/>
    </ligand>
</feature>
<dbReference type="InterPro" id="IPR044492">
    <property type="entry name" value="P_typ_ATPase_HD_dom"/>
</dbReference>
<dbReference type="SFLD" id="SFLDS00003">
    <property type="entry name" value="Haloacid_Dehalogenase"/>
    <property type="match status" value="1"/>
</dbReference>
<evidence type="ECO:0000256" key="7">
    <source>
        <dbReference type="ARBA" id="ARBA00022842"/>
    </source>
</evidence>
<feature type="transmembrane region" description="Helical" evidence="15">
    <location>
        <begin position="189"/>
        <end position="212"/>
    </location>
</feature>
<dbReference type="Pfam" id="PF16212">
    <property type="entry name" value="PhoLip_ATPase_C"/>
    <property type="match status" value="1"/>
</dbReference>
<dbReference type="GO" id="GO:0005886">
    <property type="term" value="C:plasma membrane"/>
    <property type="evidence" value="ECO:0007669"/>
    <property type="project" value="TreeGrafter"/>
</dbReference>
<dbReference type="SUPFAM" id="SSF81653">
    <property type="entry name" value="Calcium ATPase, transduction domain A"/>
    <property type="match status" value="1"/>
</dbReference>
<feature type="binding site" evidence="13">
    <location>
        <position position="480"/>
    </location>
    <ligand>
        <name>ATP</name>
        <dbReference type="ChEBI" id="CHEBI:30616"/>
    </ligand>
</feature>
<evidence type="ECO:0000256" key="15">
    <source>
        <dbReference type="RuleBase" id="RU362033"/>
    </source>
</evidence>
<feature type="chain" id="PRO_5035741773" description="Phospholipid-transporting ATPase" evidence="17">
    <location>
        <begin position="19"/>
        <end position="1074"/>
    </location>
</feature>
<feature type="binding site" evidence="13">
    <location>
        <position position="699"/>
    </location>
    <ligand>
        <name>ATP</name>
        <dbReference type="ChEBI" id="CHEBI:30616"/>
    </ligand>
</feature>
<dbReference type="NCBIfam" id="TIGR01652">
    <property type="entry name" value="ATPase-Plipid"/>
    <property type="match status" value="1"/>
</dbReference>
<feature type="binding site" evidence="13">
    <location>
        <position position="514"/>
    </location>
    <ligand>
        <name>ATP</name>
        <dbReference type="ChEBI" id="CHEBI:30616"/>
    </ligand>
</feature>
<dbReference type="FunFam" id="3.40.50.1000:FF:000014">
    <property type="entry name" value="Phospholipid-transporting ATPase"/>
    <property type="match status" value="1"/>
</dbReference>
<keyword evidence="10 15" id="KW-0472">Membrane</keyword>
<dbReference type="EC" id="7.6.2.1" evidence="15"/>
<dbReference type="Gene3D" id="2.70.150.10">
    <property type="entry name" value="Calcium-transporting ATPase, cytoplasmic transduction domain A"/>
    <property type="match status" value="1"/>
</dbReference>
<feature type="transmembrane region" description="Helical" evidence="15">
    <location>
        <begin position="968"/>
        <end position="990"/>
    </location>
</feature>
<feature type="binding site" evidence="13">
    <location>
        <position position="693"/>
    </location>
    <ligand>
        <name>ATP</name>
        <dbReference type="ChEBI" id="CHEBI:30616"/>
    </ligand>
</feature>
<dbReference type="GO" id="GO:0140326">
    <property type="term" value="F:ATPase-coupled intramembrane lipid transporter activity"/>
    <property type="evidence" value="ECO:0007669"/>
    <property type="project" value="UniProtKB-EC"/>
</dbReference>
<dbReference type="PANTHER" id="PTHR24092">
    <property type="entry name" value="PROBABLE PHOSPHOLIPID-TRANSPORTING ATPASE"/>
    <property type="match status" value="1"/>
</dbReference>
<feature type="binding site" evidence="14">
    <location>
        <position position="723"/>
    </location>
    <ligand>
        <name>Mg(2+)</name>
        <dbReference type="ChEBI" id="CHEBI:18420"/>
    </ligand>
</feature>
<keyword evidence="9 15" id="KW-1133">Transmembrane helix</keyword>
<dbReference type="InterPro" id="IPR023299">
    <property type="entry name" value="ATPase_P-typ_cyto_dom_N"/>
</dbReference>
<dbReference type="SUPFAM" id="SSF81660">
    <property type="entry name" value="Metal cation-transporting ATPase, ATP-binding domain N"/>
    <property type="match status" value="1"/>
</dbReference>
<comment type="cofactor">
    <cofactor evidence="14">
        <name>Mg(2+)</name>
        <dbReference type="ChEBI" id="CHEBI:18420"/>
    </cofactor>
</comment>
<evidence type="ECO:0000256" key="11">
    <source>
        <dbReference type="ARBA" id="ARBA00034036"/>
    </source>
</evidence>
<dbReference type="InterPro" id="IPR023214">
    <property type="entry name" value="HAD_sf"/>
</dbReference>
<dbReference type="InterPro" id="IPR032630">
    <property type="entry name" value="P_typ_ATPase_c"/>
</dbReference>
<dbReference type="SFLD" id="SFLDF00027">
    <property type="entry name" value="p-type_atpase"/>
    <property type="match status" value="1"/>
</dbReference>
<feature type="active site" description="4-aspartylphosphate intermediate" evidence="12">
    <location>
        <position position="309"/>
    </location>
</feature>
<feature type="domain" description="P-type ATPase C-terminal" evidence="18">
    <location>
        <begin position="746"/>
        <end position="992"/>
    </location>
</feature>
<dbReference type="Proteomes" id="UP000822688">
    <property type="component" value="Chromosome 3"/>
</dbReference>
<dbReference type="GO" id="GO:0016887">
    <property type="term" value="F:ATP hydrolysis activity"/>
    <property type="evidence" value="ECO:0007669"/>
    <property type="project" value="InterPro"/>
</dbReference>
<name>A0A8T0IMQ6_CERPU</name>
<evidence type="ECO:0000259" key="18">
    <source>
        <dbReference type="Pfam" id="PF16212"/>
    </source>
</evidence>
<dbReference type="GO" id="GO:0000287">
    <property type="term" value="F:magnesium ion binding"/>
    <property type="evidence" value="ECO:0007669"/>
    <property type="project" value="UniProtKB-UniRule"/>
</dbReference>
<dbReference type="NCBIfam" id="TIGR01494">
    <property type="entry name" value="ATPase_P-type"/>
    <property type="match status" value="1"/>
</dbReference>
<feature type="binding site" evidence="13">
    <location>
        <position position="595"/>
    </location>
    <ligand>
        <name>ATP</name>
        <dbReference type="ChEBI" id="CHEBI:30616"/>
    </ligand>
</feature>
<evidence type="ECO:0000256" key="10">
    <source>
        <dbReference type="ARBA" id="ARBA00023136"/>
    </source>
</evidence>
<feature type="binding site" evidence="13">
    <location>
        <position position="594"/>
    </location>
    <ligand>
        <name>ATP</name>
        <dbReference type="ChEBI" id="CHEBI:30616"/>
    </ligand>
</feature>
<evidence type="ECO:0000313" key="19">
    <source>
        <dbReference type="EMBL" id="KAG0585040.1"/>
    </source>
</evidence>
<dbReference type="InterPro" id="IPR001757">
    <property type="entry name" value="P_typ_ATPase"/>
</dbReference>
<keyword evidence="17" id="KW-0732">Signal</keyword>
<feature type="transmembrane region" description="Helical" evidence="15">
    <location>
        <begin position="240"/>
        <end position="263"/>
    </location>
</feature>
<dbReference type="InterPro" id="IPR023298">
    <property type="entry name" value="ATPase_P-typ_TM_dom_sf"/>
</dbReference>
<evidence type="ECO:0000256" key="8">
    <source>
        <dbReference type="ARBA" id="ARBA00022967"/>
    </source>
</evidence>
<feature type="transmembrane region" description="Helical" evidence="15">
    <location>
        <begin position="894"/>
        <end position="915"/>
    </location>
</feature>
<feature type="non-terminal residue" evidence="19">
    <location>
        <position position="1"/>
    </location>
</feature>
<keyword evidence="3 15" id="KW-0812">Transmembrane</keyword>
<feature type="binding site" evidence="14">
    <location>
        <position position="311"/>
    </location>
    <ligand>
        <name>Mg(2+)</name>
        <dbReference type="ChEBI" id="CHEBI:18420"/>
    </ligand>
</feature>
<keyword evidence="8 15" id="KW-1278">Translocase</keyword>
<dbReference type="GO" id="GO:0045332">
    <property type="term" value="P:phospholipid translocation"/>
    <property type="evidence" value="ECO:0007669"/>
    <property type="project" value="TreeGrafter"/>
</dbReference>
<feature type="transmembrane region" description="Helical" evidence="15">
    <location>
        <begin position="806"/>
        <end position="829"/>
    </location>
</feature>
<feature type="binding site" evidence="13">
    <location>
        <position position="457"/>
    </location>
    <ligand>
        <name>ATP</name>
        <dbReference type="ChEBI" id="CHEBI:30616"/>
    </ligand>
</feature>
<protein>
    <recommendedName>
        <fullName evidence="15">Phospholipid-transporting ATPase</fullName>
        <ecNumber evidence="15">7.6.2.1</ecNumber>
    </recommendedName>
</protein>
<feature type="binding site" evidence="13">
    <location>
        <position position="722"/>
    </location>
    <ligand>
        <name>ATP</name>
        <dbReference type="ChEBI" id="CHEBI:30616"/>
    </ligand>
</feature>
<feature type="binding site" evidence="13">
    <location>
        <position position="415"/>
    </location>
    <ligand>
        <name>ATP</name>
        <dbReference type="ChEBI" id="CHEBI:30616"/>
    </ligand>
</feature>
<dbReference type="PANTHER" id="PTHR24092:SF218">
    <property type="entry name" value="PHOSPHOLIPID-TRANSPORTING ATPASE"/>
    <property type="match status" value="1"/>
</dbReference>
<feature type="non-terminal residue" evidence="19">
    <location>
        <position position="1074"/>
    </location>
</feature>
<dbReference type="SUPFAM" id="SSF56784">
    <property type="entry name" value="HAD-like"/>
    <property type="match status" value="1"/>
</dbReference>
<dbReference type="InterPro" id="IPR006539">
    <property type="entry name" value="P-type_ATPase_IV"/>
</dbReference>
<dbReference type="InterPro" id="IPR018303">
    <property type="entry name" value="ATPase_P-typ_P_site"/>
</dbReference>
<comment type="catalytic activity">
    <reaction evidence="11 15">
        <text>ATP + H2O + phospholipidSide 1 = ADP + phosphate + phospholipidSide 2.</text>
        <dbReference type="EC" id="7.6.2.1"/>
    </reaction>
</comment>
<evidence type="ECO:0000256" key="9">
    <source>
        <dbReference type="ARBA" id="ARBA00022989"/>
    </source>
</evidence>
<feature type="transmembrane region" description="Helical" evidence="15">
    <location>
        <begin position="781"/>
        <end position="800"/>
    </location>
</feature>
<feature type="binding site" evidence="13">
    <location>
        <position position="596"/>
    </location>
    <ligand>
        <name>ATP</name>
        <dbReference type="ChEBI" id="CHEBI:30616"/>
    </ligand>
</feature>
<keyword evidence="6 13" id="KW-0067">ATP-binding</keyword>
<keyword evidence="20" id="KW-1185">Reference proteome</keyword>
<sequence length="1074" mass="121104">RQFRRPANFYFLIISALQCNLELSTTSWETTLIPLLFVLVLNGFKEGYDEIRRKASDEKVNKRQVEILKDDQFISDDWSTVIVGDVLKVNTNEEFPADLVFLSSSDPQGMVIKCEKPNNRMFQFEGSISLQGEGKLEVDETQILLRGTTLRHTEWILGAVVFTGMDTKLMKNMISGSHKVSTLELNNNTLVGIMLIILCLLCLSTAIASDIWTTEQANKWPFYIPIQNHWPEPKSGMSLILIQMLRFILLLNEFVPISMYVTLEIVKVVQCLYVNWDIHMFYHGANTPARARASGLTEELGQVEYILSDKTGTLTQNLMAFIKCSIGGEVYGKSSAESSNASKTNDSLEDTTKSVHNVGHDQILIDILNNTTSNPKTQICRAFFLHVALCHTVIPNYLFDDESEEVSYQSTSPDEAALVQGASECGFHLKKRTPQEIVVFIEGQGLEHFRILAVLEFTPERKRMSIICQEHKGRIKLYCKGADTVICRRLAKSQEPLAEISQQQLEEFAKCGFRTLCMAERELSHEEFQNWALHFRQASLALDDRDEKLAACADNIEKDMVLLGVSAVEDKLQEGVPETVTLLAAAGIKLWVLTGDKLETAVSIGLSCNLLAESMHLFLLSESIARSVPQLLRSMVEEARIKHKLSLKYDVGSESSTMAIVIEGASVGIALEEPNRLVFLELCTYCQTVVCCRVSPLQKAQVTKLVKEEGKAVTLAIGDGANDVGMIKAAQIGVGISGKEGRAAEMASDYAIGQFRFLRRLLLVHGRWSYKRNRDLVGYSIYKNVVLSMAHYFFAFFSAYSAQNLYTNFFAITYNYIWTSMPTLLCAILDIDISARTCENNPQLYSETQMEKGPRFIQHMSEWIITSFWHSIIAFAFPYMAVFSTSNSGEIGGMWTLGLSIYTTTLAIVTIKLAIITPRFTLYHIISFILSLLVFIATIYFNSISPKLTIEWLNIKAQAAFMFASPNLWLFMALAPIVACLPDTTFQVFFNRKSPKDFHIMQEMEHGWQNNVYNDEVPLPMSDDLLEKQKWEEDTKNDQLEIVDLNDPLSNMNNDIDNSMLNSKEGGYGQFNRT</sequence>
<evidence type="ECO:0000256" key="2">
    <source>
        <dbReference type="ARBA" id="ARBA00008109"/>
    </source>
</evidence>
<dbReference type="EMBL" id="CM026423">
    <property type="protein sequence ID" value="KAG0585040.1"/>
    <property type="molecule type" value="Genomic_DNA"/>
</dbReference>
<evidence type="ECO:0000256" key="1">
    <source>
        <dbReference type="ARBA" id="ARBA00004141"/>
    </source>
</evidence>
<evidence type="ECO:0000256" key="13">
    <source>
        <dbReference type="PIRSR" id="PIRSR606539-2"/>
    </source>
</evidence>
<comment type="similarity">
    <text evidence="2 15">Belongs to the cation transport ATPase (P-type) (TC 3.A.3) family. Type IV subfamily.</text>
</comment>
<evidence type="ECO:0000256" key="12">
    <source>
        <dbReference type="PIRSR" id="PIRSR606539-1"/>
    </source>
</evidence>
<feature type="region of interest" description="Disordered" evidence="16">
    <location>
        <begin position="1054"/>
        <end position="1074"/>
    </location>
</feature>
<feature type="binding site" evidence="14">
    <location>
        <position position="719"/>
    </location>
    <ligand>
        <name>Mg(2+)</name>
        <dbReference type="ChEBI" id="CHEBI:18420"/>
    </ligand>
</feature>